<dbReference type="OrthoDB" id="3734493at2"/>
<feature type="compositionally biased region" description="Basic and acidic residues" evidence="1">
    <location>
        <begin position="85"/>
        <end position="103"/>
    </location>
</feature>
<keyword evidence="2" id="KW-1133">Transmembrane helix</keyword>
<protein>
    <submittedName>
        <fullName evidence="3">Uncharacterized protein</fullName>
    </submittedName>
</protein>
<evidence type="ECO:0000313" key="4">
    <source>
        <dbReference type="Proteomes" id="UP000199103"/>
    </source>
</evidence>
<reference evidence="3 4" key="1">
    <citation type="submission" date="2016-10" db="EMBL/GenBank/DDBJ databases">
        <authorList>
            <person name="de Groot N.N."/>
        </authorList>
    </citation>
    <scope>NUCLEOTIDE SEQUENCE [LARGE SCALE GENOMIC DNA]</scope>
    <source>
        <strain evidence="3 4">DSM 21800</strain>
    </source>
</reference>
<name>A0A1H1QNP2_9ACTN</name>
<organism evidence="3 4">
    <name type="scientific">Microlunatus soli</name>
    <dbReference type="NCBI Taxonomy" id="630515"/>
    <lineage>
        <taxon>Bacteria</taxon>
        <taxon>Bacillati</taxon>
        <taxon>Actinomycetota</taxon>
        <taxon>Actinomycetes</taxon>
        <taxon>Propionibacteriales</taxon>
        <taxon>Propionibacteriaceae</taxon>
        <taxon>Microlunatus</taxon>
    </lineage>
</organism>
<feature type="region of interest" description="Disordered" evidence="1">
    <location>
        <begin position="44"/>
        <end position="103"/>
    </location>
</feature>
<feature type="compositionally biased region" description="Basic and acidic residues" evidence="1">
    <location>
        <begin position="64"/>
        <end position="73"/>
    </location>
</feature>
<evidence type="ECO:0000313" key="3">
    <source>
        <dbReference type="EMBL" id="SDS25035.1"/>
    </source>
</evidence>
<keyword evidence="4" id="KW-1185">Reference proteome</keyword>
<sequence>MIFLEVDPNVVKPGWTPLIITILLAAAIALLMLSMRRQMRKVRVPHRDEVGGAEAVGPTPAADRPSEEPRTTEDPGAAADAPDQPDGKPADRPTADHAPRPGS</sequence>
<evidence type="ECO:0000256" key="1">
    <source>
        <dbReference type="SAM" id="MobiDB-lite"/>
    </source>
</evidence>
<feature type="transmembrane region" description="Helical" evidence="2">
    <location>
        <begin position="15"/>
        <end position="33"/>
    </location>
</feature>
<dbReference type="AlphaFoldDB" id="A0A1H1QNP2"/>
<dbReference type="EMBL" id="LT629772">
    <property type="protein sequence ID" value="SDS25035.1"/>
    <property type="molecule type" value="Genomic_DNA"/>
</dbReference>
<keyword evidence="2" id="KW-0472">Membrane</keyword>
<feature type="compositionally biased region" description="Low complexity" evidence="1">
    <location>
        <begin position="74"/>
        <end position="84"/>
    </location>
</feature>
<dbReference type="STRING" id="630515.SAMN04489812_1332"/>
<evidence type="ECO:0000256" key="2">
    <source>
        <dbReference type="SAM" id="Phobius"/>
    </source>
</evidence>
<accession>A0A1H1QNP2</accession>
<gene>
    <name evidence="3" type="ORF">SAMN04489812_1332</name>
</gene>
<proteinExistence type="predicted"/>
<keyword evidence="2" id="KW-0812">Transmembrane</keyword>
<dbReference type="RefSeq" id="WP_091521760.1">
    <property type="nucleotide sequence ID" value="NZ_LT629772.1"/>
</dbReference>
<dbReference type="Proteomes" id="UP000199103">
    <property type="component" value="Chromosome I"/>
</dbReference>